<feature type="region of interest" description="Disordered" evidence="4">
    <location>
        <begin position="282"/>
        <end position="427"/>
    </location>
</feature>
<evidence type="ECO:0000313" key="6">
    <source>
        <dbReference type="Proteomes" id="UP000275267"/>
    </source>
</evidence>
<dbReference type="InterPro" id="IPR036600">
    <property type="entry name" value="PAH_sf"/>
</dbReference>
<evidence type="ECO:0000256" key="4">
    <source>
        <dbReference type="SAM" id="MobiDB-lite"/>
    </source>
</evidence>
<feature type="compositionally biased region" description="Basic and acidic residues" evidence="4">
    <location>
        <begin position="297"/>
        <end position="307"/>
    </location>
</feature>
<evidence type="ECO:0000256" key="1">
    <source>
        <dbReference type="ARBA" id="ARBA00004123"/>
    </source>
</evidence>
<dbReference type="SUPFAM" id="SSF47762">
    <property type="entry name" value="PAH2 domain"/>
    <property type="match status" value="1"/>
</dbReference>
<evidence type="ECO:0000313" key="5">
    <source>
        <dbReference type="EMBL" id="RLN27628.1"/>
    </source>
</evidence>
<feature type="compositionally biased region" description="Basic residues" evidence="4">
    <location>
        <begin position="125"/>
        <end position="136"/>
    </location>
</feature>
<gene>
    <name evidence="5" type="ORF">C2845_PM05G15430</name>
</gene>
<comment type="caution">
    <text evidence="5">The sequence shown here is derived from an EMBL/GenBank/DDBJ whole genome shotgun (WGS) entry which is preliminary data.</text>
</comment>
<protein>
    <submittedName>
        <fullName evidence="5">Uncharacterized protein</fullName>
    </submittedName>
</protein>
<dbReference type="PROSITE" id="PS51477">
    <property type="entry name" value="PAH"/>
    <property type="match status" value="1"/>
</dbReference>
<dbReference type="AlphaFoldDB" id="A0A3L6SW13"/>
<evidence type="ECO:0000256" key="3">
    <source>
        <dbReference type="PROSITE-ProRule" id="PRU00810"/>
    </source>
</evidence>
<accession>A0A3L6SW13</accession>
<keyword evidence="6" id="KW-1185">Reference proteome</keyword>
<feature type="compositionally biased region" description="Basic residues" evidence="4">
    <location>
        <begin position="10"/>
        <end position="23"/>
    </location>
</feature>
<organism evidence="5 6">
    <name type="scientific">Panicum miliaceum</name>
    <name type="common">Proso millet</name>
    <name type="synonym">Broomcorn millet</name>
    <dbReference type="NCBI Taxonomy" id="4540"/>
    <lineage>
        <taxon>Eukaryota</taxon>
        <taxon>Viridiplantae</taxon>
        <taxon>Streptophyta</taxon>
        <taxon>Embryophyta</taxon>
        <taxon>Tracheophyta</taxon>
        <taxon>Spermatophyta</taxon>
        <taxon>Magnoliopsida</taxon>
        <taxon>Liliopsida</taxon>
        <taxon>Poales</taxon>
        <taxon>Poaceae</taxon>
        <taxon>PACMAD clade</taxon>
        <taxon>Panicoideae</taxon>
        <taxon>Panicodae</taxon>
        <taxon>Paniceae</taxon>
        <taxon>Panicinae</taxon>
        <taxon>Panicum</taxon>
        <taxon>Panicum sect. Panicum</taxon>
    </lineage>
</organism>
<sequence length="587" mass="64196">MRMHSGQSGRKPHRTITHPRGALHHWPPPASAELDGARMYPVADVSEAVAFLGEIKARLKKVPRVRGELLDLLVGFGEGRVDEHAVRSRAAGILREHPEVLDRFSAFLSRAKPPVIPAEGLAATRPRRSSIRRRERSSRCRSVPAEQEPDVAAGGHAQGHRLPGKSGAAGAGGCSASTGDDLRIKEALSFQDRVLERAGSEVSGKFVAVLLTEDMYADVIYARVRDAFGPAHDGLLREFATMFLPGQKEWEAHEARRLARQRRRADDADRKMLPADDADHRRGALCVGERPGGGAAARREVDRDVARKAIKKKRHADDGDHRGHALGVGESSGGARGHGHGRDDDGDYAPRCRTKKPRADDDGHRRHAVVNGEPSGSGATARVLDAGVHGHGDKTKPRRRAPNGGEGSSAVAAAPPPPGTEPSPGDDALVRQFRERWVFSTHYSTLVDTMVRAEELLLIAAAGGGFPTSVEELFPRRECREFLSEFYGDHWGVMRVLLEGRESTRPVLEAVLESLTRKEEEAVAEEVRERQRQDAARAAERLSELVTDRVRHEELVGGRTPAMAARRGSTRAPRGDSNRSMDRTRTR</sequence>
<keyword evidence="2 3" id="KW-0539">Nucleus</keyword>
<feature type="region of interest" description="Disordered" evidence="4">
    <location>
        <begin position="123"/>
        <end position="176"/>
    </location>
</feature>
<dbReference type="GO" id="GO:0005634">
    <property type="term" value="C:nucleus"/>
    <property type="evidence" value="ECO:0007669"/>
    <property type="project" value="UniProtKB-SubCell"/>
</dbReference>
<dbReference type="EMBL" id="PQIB02000003">
    <property type="protein sequence ID" value="RLN27628.1"/>
    <property type="molecule type" value="Genomic_DNA"/>
</dbReference>
<name>A0A3L6SW13_PANMI</name>
<dbReference type="InterPro" id="IPR003822">
    <property type="entry name" value="PAH"/>
</dbReference>
<evidence type="ECO:0000256" key="2">
    <source>
        <dbReference type="ARBA" id="ARBA00023242"/>
    </source>
</evidence>
<feature type="region of interest" description="Disordered" evidence="4">
    <location>
        <begin position="1"/>
        <end position="29"/>
    </location>
</feature>
<proteinExistence type="predicted"/>
<dbReference type="Gene3D" id="1.20.1160.11">
    <property type="entry name" value="Paired amphipathic helix"/>
    <property type="match status" value="1"/>
</dbReference>
<feature type="compositionally biased region" description="Basic and acidic residues" evidence="4">
    <location>
        <begin position="573"/>
        <end position="587"/>
    </location>
</feature>
<dbReference type="STRING" id="4540.A0A3L6SW13"/>
<dbReference type="GO" id="GO:0006355">
    <property type="term" value="P:regulation of DNA-templated transcription"/>
    <property type="evidence" value="ECO:0007669"/>
    <property type="project" value="InterPro"/>
</dbReference>
<dbReference type="Proteomes" id="UP000275267">
    <property type="component" value="Unassembled WGS sequence"/>
</dbReference>
<reference evidence="6" key="1">
    <citation type="journal article" date="2019" name="Nat. Commun.">
        <title>The genome of broomcorn millet.</title>
        <authorList>
            <person name="Zou C."/>
            <person name="Miki D."/>
            <person name="Li D."/>
            <person name="Tang Q."/>
            <person name="Xiao L."/>
            <person name="Rajput S."/>
            <person name="Deng P."/>
            <person name="Jia W."/>
            <person name="Huang R."/>
            <person name="Zhang M."/>
            <person name="Sun Y."/>
            <person name="Hu J."/>
            <person name="Fu X."/>
            <person name="Schnable P.S."/>
            <person name="Li F."/>
            <person name="Zhang H."/>
            <person name="Feng B."/>
            <person name="Zhu X."/>
            <person name="Liu R."/>
            <person name="Schnable J.C."/>
            <person name="Zhu J.-K."/>
            <person name="Zhang H."/>
        </authorList>
    </citation>
    <scope>NUCLEOTIDE SEQUENCE [LARGE SCALE GENOMIC DNA]</scope>
</reference>
<feature type="region of interest" description="Disordered" evidence="4">
    <location>
        <begin position="550"/>
        <end position="587"/>
    </location>
</feature>
<comment type="subcellular location">
    <subcellularLocation>
        <location evidence="1 3">Nucleus</location>
    </subcellularLocation>
</comment>